<keyword evidence="7 9" id="KW-0503">Monooxygenase</keyword>
<evidence type="ECO:0000256" key="10">
    <source>
        <dbReference type="SAM" id="Phobius"/>
    </source>
</evidence>
<reference evidence="11" key="1">
    <citation type="submission" date="2018-02" db="EMBL/GenBank/DDBJ databases">
        <authorList>
            <person name="Cohen D.B."/>
            <person name="Kent A.D."/>
        </authorList>
    </citation>
    <scope>NUCLEOTIDE SEQUENCE</scope>
</reference>
<dbReference type="GO" id="GO:0020037">
    <property type="term" value="F:heme binding"/>
    <property type="evidence" value="ECO:0007669"/>
    <property type="project" value="InterPro"/>
</dbReference>
<protein>
    <recommendedName>
        <fullName evidence="12">Cytochrome P450</fullName>
    </recommendedName>
</protein>
<dbReference type="PRINTS" id="PR00385">
    <property type="entry name" value="P450"/>
</dbReference>
<sequence length="494" mass="56286">MDLLQLLQSLLWQESHSHRVAYFIPFIVTLLLALILLFLLKPNRGGKLNLPPSPPKLPIIGNLHQLGSLPHRSLQALSNQHGPLMFLHLGCAPTLVVSSPEMVREMIKSHDIIFANRVRTTAVDIFLNGSTDLVFAPYGEHWRKVKKLCVQELLSPDRVQSFQFLKEEEVDILVKKIRCSCLEGKPVNLSEMLVNVTNNIIFRTIVGQRNEEEEEDDALTGVTLRLKRTYKEIDAFFELVIKEHKNKMLTTLGGQSNQENFVEILLQLQEDGMLDFDLNQDSIKAILLDMFVGTTDTSITTMEWAMAELMKRPIIMKKAQEEVREVVGRKSKVVVNDVNQMCYLKCIIKETLRLHPPVPFLVPRETSASARLGGYDIPCKTRVYVNSWAIHRDPKFWEKAEEFLPERFSSNNNPMDFIGKDFQYIPFGGGRRVCPGMSAGLATVEFVLANLLYWFDWELPGSAEELDMSEVFGLAIHKKVPLHLAATPYYPLNL</sequence>
<comment type="cofactor">
    <cofactor evidence="1 8">
        <name>heme</name>
        <dbReference type="ChEBI" id="CHEBI:30413"/>
    </cofactor>
</comment>
<dbReference type="FunFam" id="1.10.630.10:FF:000126">
    <property type="entry name" value="Predicted protein"/>
    <property type="match status" value="1"/>
</dbReference>
<evidence type="ECO:0000313" key="11">
    <source>
        <dbReference type="EMBL" id="SPD11767.1"/>
    </source>
</evidence>
<keyword evidence="10" id="KW-0472">Membrane</keyword>
<evidence type="ECO:0000256" key="8">
    <source>
        <dbReference type="PIRSR" id="PIRSR602401-1"/>
    </source>
</evidence>
<dbReference type="InterPro" id="IPR017972">
    <property type="entry name" value="Cyt_P450_CS"/>
</dbReference>
<dbReference type="InterPro" id="IPR002401">
    <property type="entry name" value="Cyt_P450_E_grp-I"/>
</dbReference>
<dbReference type="SUPFAM" id="SSF48264">
    <property type="entry name" value="Cytochrome P450"/>
    <property type="match status" value="1"/>
</dbReference>
<dbReference type="AlphaFoldDB" id="A0A2N9HBM1"/>
<dbReference type="InterPro" id="IPR036396">
    <property type="entry name" value="Cyt_P450_sf"/>
</dbReference>
<dbReference type="PANTHER" id="PTHR47955">
    <property type="entry name" value="CYTOCHROME P450 FAMILY 71 PROTEIN"/>
    <property type="match status" value="1"/>
</dbReference>
<evidence type="ECO:0000256" key="1">
    <source>
        <dbReference type="ARBA" id="ARBA00001971"/>
    </source>
</evidence>
<keyword evidence="10" id="KW-1133">Transmembrane helix</keyword>
<keyword evidence="6 8" id="KW-0408">Iron</keyword>
<organism evidence="11">
    <name type="scientific">Fagus sylvatica</name>
    <name type="common">Beechnut</name>
    <dbReference type="NCBI Taxonomy" id="28930"/>
    <lineage>
        <taxon>Eukaryota</taxon>
        <taxon>Viridiplantae</taxon>
        <taxon>Streptophyta</taxon>
        <taxon>Embryophyta</taxon>
        <taxon>Tracheophyta</taxon>
        <taxon>Spermatophyta</taxon>
        <taxon>Magnoliopsida</taxon>
        <taxon>eudicotyledons</taxon>
        <taxon>Gunneridae</taxon>
        <taxon>Pentapetalae</taxon>
        <taxon>rosids</taxon>
        <taxon>fabids</taxon>
        <taxon>Fagales</taxon>
        <taxon>Fagaceae</taxon>
        <taxon>Fagus</taxon>
    </lineage>
</organism>
<dbReference type="GO" id="GO:0005506">
    <property type="term" value="F:iron ion binding"/>
    <property type="evidence" value="ECO:0007669"/>
    <property type="project" value="InterPro"/>
</dbReference>
<evidence type="ECO:0000256" key="2">
    <source>
        <dbReference type="ARBA" id="ARBA00010617"/>
    </source>
</evidence>
<evidence type="ECO:0000256" key="4">
    <source>
        <dbReference type="ARBA" id="ARBA00022723"/>
    </source>
</evidence>
<dbReference type="PROSITE" id="PS00086">
    <property type="entry name" value="CYTOCHROME_P450"/>
    <property type="match status" value="1"/>
</dbReference>
<dbReference type="InterPro" id="IPR001128">
    <property type="entry name" value="Cyt_P450"/>
</dbReference>
<dbReference type="GO" id="GO:0016705">
    <property type="term" value="F:oxidoreductase activity, acting on paired donors, with incorporation or reduction of molecular oxygen"/>
    <property type="evidence" value="ECO:0007669"/>
    <property type="project" value="InterPro"/>
</dbReference>
<evidence type="ECO:0000256" key="7">
    <source>
        <dbReference type="ARBA" id="ARBA00023033"/>
    </source>
</evidence>
<dbReference type="Gene3D" id="1.10.630.10">
    <property type="entry name" value="Cytochrome P450"/>
    <property type="match status" value="1"/>
</dbReference>
<evidence type="ECO:0008006" key="12">
    <source>
        <dbReference type="Google" id="ProtNLM"/>
    </source>
</evidence>
<keyword evidence="10" id="KW-0812">Transmembrane</keyword>
<name>A0A2N9HBM1_FAGSY</name>
<evidence type="ECO:0000256" key="3">
    <source>
        <dbReference type="ARBA" id="ARBA00022617"/>
    </source>
</evidence>
<keyword evidence="5 9" id="KW-0560">Oxidoreductase</keyword>
<dbReference type="PANTHER" id="PTHR47955:SF15">
    <property type="entry name" value="CYTOCHROME P450 71A2-LIKE"/>
    <property type="match status" value="1"/>
</dbReference>
<gene>
    <name evidence="11" type="ORF">FSB_LOCUS39649</name>
</gene>
<feature type="transmembrane region" description="Helical" evidence="10">
    <location>
        <begin position="20"/>
        <end position="40"/>
    </location>
</feature>
<evidence type="ECO:0000256" key="9">
    <source>
        <dbReference type="RuleBase" id="RU000461"/>
    </source>
</evidence>
<dbReference type="PRINTS" id="PR00463">
    <property type="entry name" value="EP450I"/>
</dbReference>
<feature type="binding site" description="axial binding residue" evidence="8">
    <location>
        <position position="434"/>
    </location>
    <ligand>
        <name>heme</name>
        <dbReference type="ChEBI" id="CHEBI:30413"/>
    </ligand>
    <ligandPart>
        <name>Fe</name>
        <dbReference type="ChEBI" id="CHEBI:18248"/>
    </ligandPart>
</feature>
<proteinExistence type="inferred from homology"/>
<evidence type="ECO:0000256" key="5">
    <source>
        <dbReference type="ARBA" id="ARBA00023002"/>
    </source>
</evidence>
<accession>A0A2N9HBM1</accession>
<dbReference type="Pfam" id="PF00067">
    <property type="entry name" value="p450"/>
    <property type="match status" value="2"/>
</dbReference>
<dbReference type="CDD" id="cd11072">
    <property type="entry name" value="CYP71-like"/>
    <property type="match status" value="1"/>
</dbReference>
<comment type="similarity">
    <text evidence="2 9">Belongs to the cytochrome P450 family.</text>
</comment>
<keyword evidence="3 8" id="KW-0349">Heme</keyword>
<dbReference type="EMBL" id="OIVN01003513">
    <property type="protein sequence ID" value="SPD11767.1"/>
    <property type="molecule type" value="Genomic_DNA"/>
</dbReference>
<dbReference type="GO" id="GO:0004497">
    <property type="term" value="F:monooxygenase activity"/>
    <property type="evidence" value="ECO:0007669"/>
    <property type="project" value="UniProtKB-KW"/>
</dbReference>
<evidence type="ECO:0000256" key="6">
    <source>
        <dbReference type="ARBA" id="ARBA00023004"/>
    </source>
</evidence>
<keyword evidence="4 8" id="KW-0479">Metal-binding</keyword>